<feature type="repeat" description="PPR" evidence="2">
    <location>
        <begin position="68"/>
        <end position="102"/>
    </location>
</feature>
<dbReference type="Gene3D" id="1.25.40.10">
    <property type="entry name" value="Tetratricopeptide repeat domain"/>
    <property type="match status" value="4"/>
</dbReference>
<feature type="repeat" description="PPR" evidence="2">
    <location>
        <begin position="371"/>
        <end position="405"/>
    </location>
</feature>
<keyword evidence="1" id="KW-0677">Repeat</keyword>
<dbReference type="Pfam" id="PF20431">
    <property type="entry name" value="E_motif"/>
    <property type="match status" value="1"/>
</dbReference>
<accession>A0A3Q7FQ60</accession>
<dbReference type="FunCoup" id="A0A3Q7FQ60">
    <property type="interactions" value="4"/>
</dbReference>
<dbReference type="InterPro" id="IPR002885">
    <property type="entry name" value="PPR_rpt"/>
</dbReference>
<dbReference type="NCBIfam" id="TIGR00756">
    <property type="entry name" value="PPR"/>
    <property type="match status" value="4"/>
</dbReference>
<sequence length="675" mass="75670">MFIPFNSLVAQLSKLKLPISRTKELHAFIIKTHLSQDPFYATKIIRFYALNNDIISAHKVFDKTPHRTIYLWNSLIRGYARAHKFRNAFSLFNDMLHSQIMPDNFTYACLVKASSENFDLHSLRVLHGGVVLSGLRLDFICSSQLVSAYSRLGCIADASKVFSGITEPDLVLWNSMLSGYGGLGELEKGIALFSKMQIMGVRPDEYSMVGLIMTIDDSSVLETGEAIHGFCLKLGVESNDHVTSLLVSMYSRCKCIDSAFIVFGSLVEPDLVTWSALISGISLCGDSVNALDFFREMNMKGGKADASLIANVLTACTQLANVQPGIEIHGYAFRHGYHSEVMVSSALLDMYSKCGFLEFGYQVYETMVFKNIVSYNSIISSLGLHGLASHAFQIFEKALEEGHKPDEATFSALLCACCHAGLVNDGREYFRKMKDHFGILANTEHYIYMVKLLGMEGQLREAYELVQSLQEPIDSGIWGALLSCCDAHRNYELADIVACRLFGNKLENSSYRIMLSNMYASDGRWDLVNKLRVDSEITKLKLPGKSWITIAESRIRSCERRWDRSNCLVTKGNVIIKSVDHPKATVKGLDVWRLEEILDHKFSCPTNLLLQEKKKTLWQHKASKLKLVFGIVLILLQSDNYAACDEILVTASFLNAGRQQLLEKYSCKGFSIMIT</sequence>
<dbReference type="FunFam" id="1.25.40.10:FF:001811">
    <property type="entry name" value="Putative pentatricopeptide repeat-containing protein At1g64310"/>
    <property type="match status" value="1"/>
</dbReference>
<dbReference type="PROSITE" id="PS51375">
    <property type="entry name" value="PPR"/>
    <property type="match status" value="5"/>
</dbReference>
<dbReference type="GO" id="GO:0003723">
    <property type="term" value="F:RNA binding"/>
    <property type="evidence" value="ECO:0007669"/>
    <property type="project" value="InterPro"/>
</dbReference>
<name>A0A3Q7FQ60_SOLLC</name>
<dbReference type="PANTHER" id="PTHR47926:SF357">
    <property type="entry name" value="PENTATRICOPEPTIDE REPEAT-CONTAINING PROTEIN"/>
    <property type="match status" value="1"/>
</dbReference>
<evidence type="ECO:0000313" key="3">
    <source>
        <dbReference type="EnsemblPlants" id="Solyc03g112420.2.1"/>
    </source>
</evidence>
<proteinExistence type="predicted"/>
<dbReference type="PaxDb" id="4081-Solyc03g112420.1.1"/>
<reference evidence="3" key="2">
    <citation type="submission" date="2019-01" db="UniProtKB">
        <authorList>
            <consortium name="EnsemblPlants"/>
        </authorList>
    </citation>
    <scope>IDENTIFICATION</scope>
    <source>
        <strain evidence="3">cv. Heinz 1706</strain>
    </source>
</reference>
<feature type="repeat" description="PPR" evidence="2">
    <location>
        <begin position="270"/>
        <end position="304"/>
    </location>
</feature>
<reference evidence="3" key="1">
    <citation type="journal article" date="2012" name="Nature">
        <title>The tomato genome sequence provides insights into fleshy fruit evolution.</title>
        <authorList>
            <consortium name="Tomato Genome Consortium"/>
        </authorList>
    </citation>
    <scope>NUCLEOTIDE SEQUENCE [LARGE SCALE GENOMIC DNA]</scope>
    <source>
        <strain evidence="3">cv. Heinz 1706</strain>
    </source>
</reference>
<evidence type="ECO:0008006" key="5">
    <source>
        <dbReference type="Google" id="ProtNLM"/>
    </source>
</evidence>
<evidence type="ECO:0000256" key="2">
    <source>
        <dbReference type="PROSITE-ProRule" id="PRU00708"/>
    </source>
</evidence>
<dbReference type="FunFam" id="1.25.40.10:FF:000351">
    <property type="entry name" value="Pentatricopeptide repeat-containing protein"/>
    <property type="match status" value="1"/>
</dbReference>
<dbReference type="Gramene" id="Solyc03g112420.2.1">
    <property type="protein sequence ID" value="Solyc03g112420.2.1"/>
    <property type="gene ID" value="Solyc03g112420.2"/>
</dbReference>
<dbReference type="InterPro" id="IPR046848">
    <property type="entry name" value="E_motif"/>
</dbReference>
<dbReference type="PANTHER" id="PTHR47926">
    <property type="entry name" value="PENTATRICOPEPTIDE REPEAT-CONTAINING PROTEIN"/>
    <property type="match status" value="1"/>
</dbReference>
<dbReference type="Pfam" id="PF01535">
    <property type="entry name" value="PPR"/>
    <property type="match status" value="1"/>
</dbReference>
<dbReference type="EnsemblPlants" id="Solyc03g112420.2.1">
    <property type="protein sequence ID" value="Solyc03g112420.2.1"/>
    <property type="gene ID" value="Solyc03g112420.2"/>
</dbReference>
<dbReference type="Proteomes" id="UP000004994">
    <property type="component" value="Chromosome 3"/>
</dbReference>
<feature type="repeat" description="PPR" evidence="2">
    <location>
        <begin position="169"/>
        <end position="203"/>
    </location>
</feature>
<dbReference type="OMA" id="GIHGFCL"/>
<protein>
    <recommendedName>
        <fullName evidence="5">DYW domain-containing protein</fullName>
    </recommendedName>
</protein>
<feature type="repeat" description="PPR" evidence="2">
    <location>
        <begin position="406"/>
        <end position="436"/>
    </location>
</feature>
<dbReference type="GO" id="GO:0009451">
    <property type="term" value="P:RNA modification"/>
    <property type="evidence" value="ECO:0007669"/>
    <property type="project" value="InterPro"/>
</dbReference>
<organism evidence="3">
    <name type="scientific">Solanum lycopersicum</name>
    <name type="common">Tomato</name>
    <name type="synonym">Lycopersicon esculentum</name>
    <dbReference type="NCBI Taxonomy" id="4081"/>
    <lineage>
        <taxon>Eukaryota</taxon>
        <taxon>Viridiplantae</taxon>
        <taxon>Streptophyta</taxon>
        <taxon>Embryophyta</taxon>
        <taxon>Tracheophyta</taxon>
        <taxon>Spermatophyta</taxon>
        <taxon>Magnoliopsida</taxon>
        <taxon>eudicotyledons</taxon>
        <taxon>Gunneridae</taxon>
        <taxon>Pentapetalae</taxon>
        <taxon>asterids</taxon>
        <taxon>lamiids</taxon>
        <taxon>Solanales</taxon>
        <taxon>Solanaceae</taxon>
        <taxon>Solanoideae</taxon>
        <taxon>Solaneae</taxon>
        <taxon>Solanum</taxon>
        <taxon>Solanum subgen. Lycopersicon</taxon>
    </lineage>
</organism>
<dbReference type="Pfam" id="PF13041">
    <property type="entry name" value="PPR_2"/>
    <property type="match status" value="3"/>
</dbReference>
<keyword evidence="4" id="KW-1185">Reference proteome</keyword>
<evidence type="ECO:0000256" key="1">
    <source>
        <dbReference type="ARBA" id="ARBA00022737"/>
    </source>
</evidence>
<dbReference type="InterPro" id="IPR011990">
    <property type="entry name" value="TPR-like_helical_dom_sf"/>
</dbReference>
<dbReference type="FunFam" id="1.25.40.10:FF:000090">
    <property type="entry name" value="Pentatricopeptide repeat-containing protein, chloroplastic"/>
    <property type="match status" value="1"/>
</dbReference>
<evidence type="ECO:0000313" key="4">
    <source>
        <dbReference type="Proteomes" id="UP000004994"/>
    </source>
</evidence>
<dbReference type="AlphaFoldDB" id="A0A3Q7FQ60"/>
<dbReference type="InParanoid" id="A0A3Q7FQ60"/>
<dbReference type="InterPro" id="IPR046960">
    <property type="entry name" value="PPR_At4g14850-like_plant"/>
</dbReference>